<reference evidence="2 3" key="1">
    <citation type="journal article" date="2024" name="G3 (Bethesda)">
        <title>Genome assembly of Hibiscus sabdariffa L. provides insights into metabolisms of medicinal natural products.</title>
        <authorList>
            <person name="Kim T."/>
        </authorList>
    </citation>
    <scope>NUCLEOTIDE SEQUENCE [LARGE SCALE GENOMIC DNA]</scope>
    <source>
        <strain evidence="2">TK-2024</strain>
        <tissue evidence="2">Old leaves</tissue>
    </source>
</reference>
<dbReference type="InterPro" id="IPR026960">
    <property type="entry name" value="RVT-Znf"/>
</dbReference>
<proteinExistence type="predicted"/>
<sequence length="110" mass="13013">MSGRNGSIWKRVWKLKVPQRVRVFAWLMLHERLLINVERVRQHSAEVDLCDVCMHGREDIDHVLRLCIVAKGTWRRIIPPELSETFFSLPFHDWLIKNMFDSAFVPSDGE</sequence>
<organism evidence="2 3">
    <name type="scientific">Hibiscus sabdariffa</name>
    <name type="common">roselle</name>
    <dbReference type="NCBI Taxonomy" id="183260"/>
    <lineage>
        <taxon>Eukaryota</taxon>
        <taxon>Viridiplantae</taxon>
        <taxon>Streptophyta</taxon>
        <taxon>Embryophyta</taxon>
        <taxon>Tracheophyta</taxon>
        <taxon>Spermatophyta</taxon>
        <taxon>Magnoliopsida</taxon>
        <taxon>eudicotyledons</taxon>
        <taxon>Gunneridae</taxon>
        <taxon>Pentapetalae</taxon>
        <taxon>rosids</taxon>
        <taxon>malvids</taxon>
        <taxon>Malvales</taxon>
        <taxon>Malvaceae</taxon>
        <taxon>Malvoideae</taxon>
        <taxon>Hibiscus</taxon>
    </lineage>
</organism>
<gene>
    <name evidence="2" type="ORF">V6N11_065298</name>
</gene>
<evidence type="ECO:0000313" key="3">
    <source>
        <dbReference type="Proteomes" id="UP001396334"/>
    </source>
</evidence>
<comment type="caution">
    <text evidence="2">The sequence shown here is derived from an EMBL/GenBank/DDBJ whole genome shotgun (WGS) entry which is preliminary data.</text>
</comment>
<feature type="domain" description="Reverse transcriptase zinc-binding" evidence="1">
    <location>
        <begin position="7"/>
        <end position="74"/>
    </location>
</feature>
<protein>
    <recommendedName>
        <fullName evidence="1">Reverse transcriptase zinc-binding domain-containing protein</fullName>
    </recommendedName>
</protein>
<dbReference type="Pfam" id="PF13966">
    <property type="entry name" value="zf-RVT"/>
    <property type="match status" value="1"/>
</dbReference>
<evidence type="ECO:0000259" key="1">
    <source>
        <dbReference type="Pfam" id="PF13966"/>
    </source>
</evidence>
<dbReference type="EMBL" id="JBBPBN010000039">
    <property type="protein sequence ID" value="KAK8999802.1"/>
    <property type="molecule type" value="Genomic_DNA"/>
</dbReference>
<evidence type="ECO:0000313" key="2">
    <source>
        <dbReference type="EMBL" id="KAK8999802.1"/>
    </source>
</evidence>
<dbReference type="Proteomes" id="UP001396334">
    <property type="component" value="Unassembled WGS sequence"/>
</dbReference>
<accession>A0ABR2QGL0</accession>
<name>A0ABR2QGL0_9ROSI</name>
<keyword evidence="3" id="KW-1185">Reference proteome</keyword>